<name>A0A3G4ZLM5_9VIRU</name>
<keyword evidence="1" id="KW-1133">Transmembrane helix</keyword>
<feature type="transmembrane region" description="Helical" evidence="1">
    <location>
        <begin position="30"/>
        <end position="48"/>
    </location>
</feature>
<evidence type="ECO:0000256" key="1">
    <source>
        <dbReference type="SAM" id="Phobius"/>
    </source>
</evidence>
<feature type="transmembrane region" description="Helical" evidence="1">
    <location>
        <begin position="6"/>
        <end position="23"/>
    </location>
</feature>
<keyword evidence="1" id="KW-0812">Transmembrane</keyword>
<keyword evidence="1" id="KW-0472">Membrane</keyword>
<dbReference type="EMBL" id="MK071980">
    <property type="protein sequence ID" value="AYV75728.1"/>
    <property type="molecule type" value="Genomic_DNA"/>
</dbReference>
<proteinExistence type="predicted"/>
<sequence>MNGLLLQLIILFHILFILFVVVAPFTNYTFLLLIHAVIVPFMMLHWVTNNNICALTVMEQHIRGQLYGEENATKDDCFTCKLIEPVYDFTNDKGSLTLYIYLVTIALWFITLYKLYWKYVNGNFTSLFDFIAQ</sequence>
<accession>A0A3G4ZLM5</accession>
<evidence type="ECO:0000313" key="2">
    <source>
        <dbReference type="EMBL" id="AYV75728.1"/>
    </source>
</evidence>
<reference evidence="2" key="1">
    <citation type="submission" date="2018-10" db="EMBL/GenBank/DDBJ databases">
        <title>Hidden diversity of soil giant viruses.</title>
        <authorList>
            <person name="Schulz F."/>
            <person name="Alteio L."/>
            <person name="Goudeau D."/>
            <person name="Ryan E.M."/>
            <person name="Malmstrom R.R."/>
            <person name="Blanchard J."/>
            <person name="Woyke T."/>
        </authorList>
    </citation>
    <scope>NUCLEOTIDE SEQUENCE</scope>
    <source>
        <strain evidence="2">TEV1</strain>
    </source>
</reference>
<feature type="transmembrane region" description="Helical" evidence="1">
    <location>
        <begin position="98"/>
        <end position="117"/>
    </location>
</feature>
<gene>
    <name evidence="2" type="ORF">Terrestrivirus2_236</name>
</gene>
<organism evidence="2">
    <name type="scientific">Terrestrivirus sp</name>
    <dbReference type="NCBI Taxonomy" id="2487775"/>
    <lineage>
        <taxon>Viruses</taxon>
        <taxon>Varidnaviria</taxon>
        <taxon>Bamfordvirae</taxon>
        <taxon>Nucleocytoviricota</taxon>
        <taxon>Megaviricetes</taxon>
        <taxon>Imitervirales</taxon>
        <taxon>Mimiviridae</taxon>
        <taxon>Klosneuvirinae</taxon>
    </lineage>
</organism>
<protein>
    <recommendedName>
        <fullName evidence="3">DUF2784 domain-containing protein</fullName>
    </recommendedName>
</protein>
<evidence type="ECO:0008006" key="3">
    <source>
        <dbReference type="Google" id="ProtNLM"/>
    </source>
</evidence>